<name>A0A5B7JUS8_PORTR</name>
<organism evidence="2 3">
    <name type="scientific">Portunus trituberculatus</name>
    <name type="common">Swimming crab</name>
    <name type="synonym">Neptunus trituberculatus</name>
    <dbReference type="NCBI Taxonomy" id="210409"/>
    <lineage>
        <taxon>Eukaryota</taxon>
        <taxon>Metazoa</taxon>
        <taxon>Ecdysozoa</taxon>
        <taxon>Arthropoda</taxon>
        <taxon>Crustacea</taxon>
        <taxon>Multicrustacea</taxon>
        <taxon>Malacostraca</taxon>
        <taxon>Eumalacostraca</taxon>
        <taxon>Eucarida</taxon>
        <taxon>Decapoda</taxon>
        <taxon>Pleocyemata</taxon>
        <taxon>Brachyura</taxon>
        <taxon>Eubrachyura</taxon>
        <taxon>Portunoidea</taxon>
        <taxon>Portunidae</taxon>
        <taxon>Portuninae</taxon>
        <taxon>Portunus</taxon>
    </lineage>
</organism>
<evidence type="ECO:0000313" key="2">
    <source>
        <dbReference type="EMBL" id="MPC98086.1"/>
    </source>
</evidence>
<evidence type="ECO:0000256" key="1">
    <source>
        <dbReference type="SAM" id="MobiDB-lite"/>
    </source>
</evidence>
<dbReference type="Proteomes" id="UP000324222">
    <property type="component" value="Unassembled WGS sequence"/>
</dbReference>
<keyword evidence="3" id="KW-1185">Reference proteome</keyword>
<proteinExistence type="predicted"/>
<protein>
    <submittedName>
        <fullName evidence="2">Uncharacterized protein</fullName>
    </submittedName>
</protein>
<comment type="caution">
    <text evidence="2">The sequence shown here is derived from an EMBL/GenBank/DDBJ whole genome shotgun (WGS) entry which is preliminary data.</text>
</comment>
<sequence length="35" mass="3876">MTDGPSCPPPVRGGRTLIDDPRLPDCLLTPLKRRM</sequence>
<feature type="compositionally biased region" description="Pro residues" evidence="1">
    <location>
        <begin position="1"/>
        <end position="11"/>
    </location>
</feature>
<evidence type="ECO:0000313" key="3">
    <source>
        <dbReference type="Proteomes" id="UP000324222"/>
    </source>
</evidence>
<gene>
    <name evidence="2" type="ORF">E2C01_093437</name>
</gene>
<accession>A0A5B7JUS8</accession>
<dbReference type="EMBL" id="VSRR010112585">
    <property type="protein sequence ID" value="MPC98086.1"/>
    <property type="molecule type" value="Genomic_DNA"/>
</dbReference>
<dbReference type="AlphaFoldDB" id="A0A5B7JUS8"/>
<feature type="region of interest" description="Disordered" evidence="1">
    <location>
        <begin position="1"/>
        <end position="20"/>
    </location>
</feature>
<reference evidence="2 3" key="1">
    <citation type="submission" date="2019-05" db="EMBL/GenBank/DDBJ databases">
        <title>Another draft genome of Portunus trituberculatus and its Hox gene families provides insights of decapod evolution.</title>
        <authorList>
            <person name="Jeong J.-H."/>
            <person name="Song I."/>
            <person name="Kim S."/>
            <person name="Choi T."/>
            <person name="Kim D."/>
            <person name="Ryu S."/>
            <person name="Kim W."/>
        </authorList>
    </citation>
    <scope>NUCLEOTIDE SEQUENCE [LARGE SCALE GENOMIC DNA]</scope>
    <source>
        <tissue evidence="2">Muscle</tissue>
    </source>
</reference>